<protein>
    <recommendedName>
        <fullName evidence="2">Resolvase HTH domain-containing protein</fullName>
    </recommendedName>
</protein>
<name>A0A0F9F953_9ZZZZ</name>
<evidence type="ECO:0000313" key="1">
    <source>
        <dbReference type="EMBL" id="KKL47667.1"/>
    </source>
</evidence>
<sequence>MTKEQVDKKNNVKAARQQAFEMRKLRCAGMGLKEIAEKYGVSMSVVSKICRYETHIYYF</sequence>
<evidence type="ECO:0008006" key="2">
    <source>
        <dbReference type="Google" id="ProtNLM"/>
    </source>
</evidence>
<dbReference type="EMBL" id="LAZR01033585">
    <property type="protein sequence ID" value="KKL47667.1"/>
    <property type="molecule type" value="Genomic_DNA"/>
</dbReference>
<accession>A0A0F9F953</accession>
<comment type="caution">
    <text evidence="1">The sequence shown here is derived from an EMBL/GenBank/DDBJ whole genome shotgun (WGS) entry which is preliminary data.</text>
</comment>
<organism evidence="1">
    <name type="scientific">marine sediment metagenome</name>
    <dbReference type="NCBI Taxonomy" id="412755"/>
    <lineage>
        <taxon>unclassified sequences</taxon>
        <taxon>metagenomes</taxon>
        <taxon>ecological metagenomes</taxon>
    </lineage>
</organism>
<dbReference type="AlphaFoldDB" id="A0A0F9F953"/>
<reference evidence="1" key="1">
    <citation type="journal article" date="2015" name="Nature">
        <title>Complex archaea that bridge the gap between prokaryotes and eukaryotes.</title>
        <authorList>
            <person name="Spang A."/>
            <person name="Saw J.H."/>
            <person name="Jorgensen S.L."/>
            <person name="Zaremba-Niedzwiedzka K."/>
            <person name="Martijn J."/>
            <person name="Lind A.E."/>
            <person name="van Eijk R."/>
            <person name="Schleper C."/>
            <person name="Guy L."/>
            <person name="Ettema T.J."/>
        </authorList>
    </citation>
    <scope>NUCLEOTIDE SEQUENCE</scope>
</reference>
<gene>
    <name evidence="1" type="ORF">LCGC14_2333260</name>
</gene>
<proteinExistence type="predicted"/>